<organism evidence="2 3">
    <name type="scientific">Datura stramonium</name>
    <name type="common">Jimsonweed</name>
    <name type="synonym">Common thornapple</name>
    <dbReference type="NCBI Taxonomy" id="4076"/>
    <lineage>
        <taxon>Eukaryota</taxon>
        <taxon>Viridiplantae</taxon>
        <taxon>Streptophyta</taxon>
        <taxon>Embryophyta</taxon>
        <taxon>Tracheophyta</taxon>
        <taxon>Spermatophyta</taxon>
        <taxon>Magnoliopsida</taxon>
        <taxon>eudicotyledons</taxon>
        <taxon>Gunneridae</taxon>
        <taxon>Pentapetalae</taxon>
        <taxon>asterids</taxon>
        <taxon>lamiids</taxon>
        <taxon>Solanales</taxon>
        <taxon>Solanaceae</taxon>
        <taxon>Solanoideae</taxon>
        <taxon>Datureae</taxon>
        <taxon>Datura</taxon>
    </lineage>
</organism>
<feature type="compositionally biased region" description="Basic and acidic residues" evidence="1">
    <location>
        <begin position="19"/>
        <end position="35"/>
    </location>
</feature>
<feature type="non-terminal residue" evidence="2">
    <location>
        <position position="53"/>
    </location>
</feature>
<dbReference type="EMBL" id="JACEIK010004655">
    <property type="protein sequence ID" value="MCD9646051.1"/>
    <property type="molecule type" value="Genomic_DNA"/>
</dbReference>
<evidence type="ECO:0000256" key="1">
    <source>
        <dbReference type="SAM" id="MobiDB-lite"/>
    </source>
</evidence>
<gene>
    <name evidence="2" type="ORF">HAX54_035575</name>
</gene>
<accession>A0ABS8VI77</accession>
<comment type="caution">
    <text evidence="2">The sequence shown here is derived from an EMBL/GenBank/DDBJ whole genome shotgun (WGS) entry which is preliminary data.</text>
</comment>
<evidence type="ECO:0000313" key="2">
    <source>
        <dbReference type="EMBL" id="MCD9646051.1"/>
    </source>
</evidence>
<keyword evidence="3" id="KW-1185">Reference proteome</keyword>
<evidence type="ECO:0000313" key="3">
    <source>
        <dbReference type="Proteomes" id="UP000823775"/>
    </source>
</evidence>
<sequence>MNSSKRSNREKASVSSKSKGKDKAKEQQNPTNRKDDIIFCVKDMKEYYLNYQG</sequence>
<protein>
    <submittedName>
        <fullName evidence="2">Uncharacterized protein</fullName>
    </submittedName>
</protein>
<dbReference type="Proteomes" id="UP000823775">
    <property type="component" value="Unassembled WGS sequence"/>
</dbReference>
<name>A0ABS8VI77_DATST</name>
<proteinExistence type="predicted"/>
<reference evidence="2 3" key="1">
    <citation type="journal article" date="2021" name="BMC Genomics">
        <title>Datura genome reveals duplications of psychoactive alkaloid biosynthetic genes and high mutation rate following tissue culture.</title>
        <authorList>
            <person name="Rajewski A."/>
            <person name="Carter-House D."/>
            <person name="Stajich J."/>
            <person name="Litt A."/>
        </authorList>
    </citation>
    <scope>NUCLEOTIDE SEQUENCE [LARGE SCALE GENOMIC DNA]</scope>
    <source>
        <strain evidence="2">AR-01</strain>
    </source>
</reference>
<feature type="region of interest" description="Disordered" evidence="1">
    <location>
        <begin position="1"/>
        <end position="35"/>
    </location>
</feature>